<evidence type="ECO:0000256" key="6">
    <source>
        <dbReference type="ARBA" id="ARBA00022927"/>
    </source>
</evidence>
<dbReference type="RefSeq" id="XP_051441734.1">
    <property type="nucleotide sequence ID" value="XM_051593468.1"/>
</dbReference>
<evidence type="ECO:0000256" key="8">
    <source>
        <dbReference type="ARBA" id="ARBA00023136"/>
    </source>
</evidence>
<dbReference type="GO" id="GO:0016020">
    <property type="term" value="C:membrane"/>
    <property type="evidence" value="ECO:0007669"/>
    <property type="project" value="UniProtKB-SubCell"/>
</dbReference>
<evidence type="ECO:0000256" key="7">
    <source>
        <dbReference type="ARBA" id="ARBA00022989"/>
    </source>
</evidence>
<accession>A0AAD5E6S5</accession>
<gene>
    <name evidence="11" type="ORF">K450DRAFT_283177</name>
</gene>
<reference evidence="11" key="1">
    <citation type="submission" date="2021-06" db="EMBL/GenBank/DDBJ databases">
        <authorList>
            <consortium name="DOE Joint Genome Institute"/>
            <person name="Mondo S.J."/>
            <person name="Amses K.R."/>
            <person name="Simmons D.R."/>
            <person name="Longcore J.E."/>
            <person name="Seto K."/>
            <person name="Alves G.H."/>
            <person name="Bonds A.E."/>
            <person name="Quandt C.A."/>
            <person name="Davis W.J."/>
            <person name="Chang Y."/>
            <person name="Letcher P.M."/>
            <person name="Powell M.J."/>
            <person name="Kuo A."/>
            <person name="Labutti K."/>
            <person name="Pangilinan J."/>
            <person name="Andreopoulos W."/>
            <person name="Tritt A."/>
            <person name="Riley R."/>
            <person name="Hundley H."/>
            <person name="Johnson J."/>
            <person name="Lipzen A."/>
            <person name="Barry K."/>
            <person name="Berbee M.L."/>
            <person name="Buchler N.E."/>
            <person name="Grigoriev I.V."/>
            <person name="Spatafora J.W."/>
            <person name="Stajich J.E."/>
            <person name="James T.Y."/>
        </authorList>
    </citation>
    <scope>NUCLEOTIDE SEQUENCE</scope>
    <source>
        <strain evidence="11">AG</strain>
    </source>
</reference>
<feature type="transmembrane region" description="Helical" evidence="10">
    <location>
        <begin position="684"/>
        <end position="700"/>
    </location>
</feature>
<evidence type="ECO:0000256" key="5">
    <source>
        <dbReference type="ARBA" id="ARBA00022856"/>
    </source>
</evidence>
<sequence>MTDTATNDKRGFEDALESLSVKSTKEDFASLPEKEPSLTSGDGEEKIEQVAEAEGLPVIVREIVSLEDRPEDLTITFRFFLLGVSFSVLGAFITQLSWFRTTSAPFSILFVQVATHWLGHWLAKILPDWTIGSGKYSFSLNPGPFSLKEHVLITLCVASGSQNNLGEIAIATADIFFERVYHPAAAIFFMISAITLSYSFACIARNFLIYEPEFIFPQALMQTQLFRTLRKDTFDKSAASKQLRIFAIVAVGIYFWEFLPEYIFPFLSSLAVICWFAPHNPTAKFVGSGIGGMGFLNFSLDWANFSNSTGSVYLMPWWTQVITFTSFVVTMWIIVPIIHFKGLWNADIIPIFSQALWTTDGKSYNVTQIISIPSYTFNETAYAIEGPVRISPYYMLTIFASYASYISVFVYIVLFAGPKLLATFKQLRQRDSRASRSDKLSQIMSKYPEVPLLWWTILFVLSFVTVLVTIIKGEFGVPIWTFVVAVLFGALCVVPMGYIFAISNYQVQVGVFNELLFGYMAPGLHPTVSLFYRCIAAETWYRAQSILLDMKLGHYMMIPPRLVFFSQVFGTFLGSPINYAVIRWVVNSKRPYLDGTLTDPNGQYSGQAAKSYYTSSTQYGLIGPKILFADSTYSPLLYGFLVGAVAPMILYILHRRFPKARFDLWNATIFFGGVSNWWGNLSTGPLSSILVGFFSQFYLFRYRHEIWRKYNYLVGSALDTGFNLAVLSIFIFFSAGKQVKMPNWWGNDAGSIEKCYGK</sequence>
<feature type="transmembrane region" description="Helical" evidence="10">
    <location>
        <begin position="712"/>
        <end position="735"/>
    </location>
</feature>
<dbReference type="AlphaFoldDB" id="A0AAD5E6S5"/>
<reference evidence="11" key="2">
    <citation type="journal article" date="2022" name="Proc. Natl. Acad. Sci. U.S.A.">
        <title>Diploid-dominant life cycles characterize the early evolution of Fungi.</title>
        <authorList>
            <person name="Amses K.R."/>
            <person name="Simmons D.R."/>
            <person name="Longcore J.E."/>
            <person name="Mondo S.J."/>
            <person name="Seto K."/>
            <person name="Jeronimo G.H."/>
            <person name="Bonds A.E."/>
            <person name="Quandt C.A."/>
            <person name="Davis W.J."/>
            <person name="Chang Y."/>
            <person name="Federici B.A."/>
            <person name="Kuo A."/>
            <person name="LaButti K."/>
            <person name="Pangilinan J."/>
            <person name="Andreopoulos W."/>
            <person name="Tritt A."/>
            <person name="Riley R."/>
            <person name="Hundley H."/>
            <person name="Johnson J."/>
            <person name="Lipzen A."/>
            <person name="Barry K."/>
            <person name="Lang B.F."/>
            <person name="Cuomo C.A."/>
            <person name="Buchler N.E."/>
            <person name="Grigoriev I.V."/>
            <person name="Spatafora J.W."/>
            <person name="Stajich J.E."/>
            <person name="James T.Y."/>
        </authorList>
    </citation>
    <scope>NUCLEOTIDE SEQUENCE</scope>
    <source>
        <strain evidence="11">AG</strain>
    </source>
</reference>
<keyword evidence="3" id="KW-0813">Transport</keyword>
<feature type="region of interest" description="Disordered" evidence="9">
    <location>
        <begin position="23"/>
        <end position="45"/>
    </location>
</feature>
<comment type="caution">
    <text evidence="11">The sequence shown here is derived from an EMBL/GenBank/DDBJ whole genome shotgun (WGS) entry which is preliminary data.</text>
</comment>
<feature type="transmembrane region" description="Helical" evidence="10">
    <location>
        <begin position="562"/>
        <end position="582"/>
    </location>
</feature>
<keyword evidence="8 10" id="KW-0472">Membrane</keyword>
<dbReference type="Pfam" id="PF03169">
    <property type="entry name" value="OPT"/>
    <property type="match status" value="1"/>
</dbReference>
<dbReference type="GO" id="GO:0015031">
    <property type="term" value="P:protein transport"/>
    <property type="evidence" value="ECO:0007669"/>
    <property type="project" value="UniProtKB-KW"/>
</dbReference>
<organism evidence="11 12">
    <name type="scientific">Umbelopsis ramanniana AG</name>
    <dbReference type="NCBI Taxonomy" id="1314678"/>
    <lineage>
        <taxon>Eukaryota</taxon>
        <taxon>Fungi</taxon>
        <taxon>Fungi incertae sedis</taxon>
        <taxon>Mucoromycota</taxon>
        <taxon>Mucoromycotina</taxon>
        <taxon>Umbelopsidomycetes</taxon>
        <taxon>Umbelopsidales</taxon>
        <taxon>Umbelopsidaceae</taxon>
        <taxon>Umbelopsis</taxon>
    </lineage>
</organism>
<protein>
    <submittedName>
        <fullName evidence="11">Uncharacterized protein</fullName>
    </submittedName>
</protein>
<comment type="similarity">
    <text evidence="2">Belongs to the oligopeptide OPT transporter family.</text>
</comment>
<feature type="transmembrane region" description="Helical" evidence="10">
    <location>
        <begin position="452"/>
        <end position="471"/>
    </location>
</feature>
<dbReference type="PANTHER" id="PTHR22601">
    <property type="entry name" value="ISP4 LIKE PROTEIN"/>
    <property type="match status" value="1"/>
</dbReference>
<dbReference type="InterPro" id="IPR004813">
    <property type="entry name" value="OPT"/>
</dbReference>
<evidence type="ECO:0000313" key="11">
    <source>
        <dbReference type="EMBL" id="KAI8576730.1"/>
    </source>
</evidence>
<comment type="subcellular location">
    <subcellularLocation>
        <location evidence="1">Membrane</location>
        <topology evidence="1">Multi-pass membrane protein</topology>
    </subcellularLocation>
</comment>
<evidence type="ECO:0000256" key="1">
    <source>
        <dbReference type="ARBA" id="ARBA00004141"/>
    </source>
</evidence>
<keyword evidence="6" id="KW-0653">Protein transport</keyword>
<feature type="transmembrane region" description="Helical" evidence="10">
    <location>
        <begin position="393"/>
        <end position="417"/>
    </location>
</feature>
<evidence type="ECO:0000256" key="10">
    <source>
        <dbReference type="SAM" id="Phobius"/>
    </source>
</evidence>
<keyword evidence="5" id="KW-0571">Peptide transport</keyword>
<dbReference type="InterPro" id="IPR004648">
    <property type="entry name" value="Oligpept_transpt"/>
</dbReference>
<evidence type="ECO:0000256" key="4">
    <source>
        <dbReference type="ARBA" id="ARBA00022692"/>
    </source>
</evidence>
<feature type="transmembrane region" description="Helical" evidence="10">
    <location>
        <begin position="238"/>
        <end position="256"/>
    </location>
</feature>
<keyword evidence="4 10" id="KW-0812">Transmembrane</keyword>
<keyword evidence="7 10" id="KW-1133">Transmembrane helix</keyword>
<feature type="compositionally biased region" description="Basic and acidic residues" evidence="9">
    <location>
        <begin position="23"/>
        <end position="36"/>
    </location>
</feature>
<evidence type="ECO:0000313" key="12">
    <source>
        <dbReference type="Proteomes" id="UP001206595"/>
    </source>
</evidence>
<feature type="transmembrane region" description="Helical" evidence="10">
    <location>
        <begin position="317"/>
        <end position="338"/>
    </location>
</feature>
<evidence type="ECO:0000256" key="2">
    <source>
        <dbReference type="ARBA" id="ARBA00008807"/>
    </source>
</evidence>
<feature type="transmembrane region" description="Helical" evidence="10">
    <location>
        <begin position="184"/>
        <end position="204"/>
    </location>
</feature>
<feature type="transmembrane region" description="Helical" evidence="10">
    <location>
        <begin position="285"/>
        <end position="305"/>
    </location>
</feature>
<feature type="transmembrane region" description="Helical" evidence="10">
    <location>
        <begin position="523"/>
        <end position="541"/>
    </location>
</feature>
<dbReference type="GeneID" id="75918810"/>
<evidence type="ECO:0000256" key="3">
    <source>
        <dbReference type="ARBA" id="ARBA00022448"/>
    </source>
</evidence>
<feature type="transmembrane region" description="Helical" evidence="10">
    <location>
        <begin position="478"/>
        <end position="503"/>
    </location>
</feature>
<proteinExistence type="inferred from homology"/>
<feature type="transmembrane region" description="Helical" evidence="10">
    <location>
        <begin position="636"/>
        <end position="653"/>
    </location>
</feature>
<name>A0AAD5E6S5_UMBRA</name>
<dbReference type="NCBIfam" id="TIGR00728">
    <property type="entry name" value="OPT_sfam"/>
    <property type="match status" value="1"/>
</dbReference>
<evidence type="ECO:0000256" key="9">
    <source>
        <dbReference type="SAM" id="MobiDB-lite"/>
    </source>
</evidence>
<dbReference type="Proteomes" id="UP001206595">
    <property type="component" value="Unassembled WGS sequence"/>
</dbReference>
<dbReference type="EMBL" id="MU620950">
    <property type="protein sequence ID" value="KAI8576730.1"/>
    <property type="molecule type" value="Genomic_DNA"/>
</dbReference>
<dbReference type="GO" id="GO:0035673">
    <property type="term" value="F:oligopeptide transmembrane transporter activity"/>
    <property type="evidence" value="ECO:0007669"/>
    <property type="project" value="InterPro"/>
</dbReference>
<feature type="transmembrane region" description="Helical" evidence="10">
    <location>
        <begin position="79"/>
        <end position="99"/>
    </location>
</feature>
<keyword evidence="12" id="KW-1185">Reference proteome</keyword>